<organism evidence="3 4">
    <name type="scientific">Tetrahymena thermophila (strain SB210)</name>
    <dbReference type="NCBI Taxonomy" id="312017"/>
    <lineage>
        <taxon>Eukaryota</taxon>
        <taxon>Sar</taxon>
        <taxon>Alveolata</taxon>
        <taxon>Ciliophora</taxon>
        <taxon>Intramacronucleata</taxon>
        <taxon>Oligohymenophorea</taxon>
        <taxon>Hymenostomatida</taxon>
        <taxon>Tetrahymenina</taxon>
        <taxon>Tetrahymenidae</taxon>
        <taxon>Tetrahymena</taxon>
    </lineage>
</organism>
<dbReference type="OrthoDB" id="273452at2759"/>
<dbReference type="HOGENOM" id="CLU_021886_0_0_1"/>
<accession>Q23QE7</accession>
<dbReference type="InterPro" id="IPR022122">
    <property type="entry name" value="DUF3657"/>
</dbReference>
<evidence type="ECO:0000313" key="3">
    <source>
        <dbReference type="EMBL" id="EAR98750.1"/>
    </source>
</evidence>
<name>Q23QE7_TETTS</name>
<dbReference type="PANTHER" id="PTHR12482">
    <property type="entry name" value="LIPASE ROG1-RELATED-RELATED"/>
    <property type="match status" value="1"/>
</dbReference>
<comment type="similarity">
    <text evidence="1">Belongs to the FAM135 family.</text>
</comment>
<dbReference type="Pfam" id="PF05057">
    <property type="entry name" value="DUF676"/>
    <property type="match status" value="1"/>
</dbReference>
<sequence>MSYKATMEFGLHLHEFNNVDLFQQGLYYLRMSLHHIDSKGRKIFAQPYNLVQCEENPQIAVKQDKKSKGFVRQFGDGQIEDETFSFCTQKFPIRFCEETVPLNLMCFWRSEVDAYPQYQNNQFILTCELMCADFSMMGQCQNNQENAFKQVSLFECQVNNSSFGIHEYIPIQFSGHHYCQAEATFHTVLLDFKFRLSDYQLELMSNNPNNKTQENAIGNSLLIQPSSFLEFLNKITYRFKQEYVQQFFEYYVIGLRKSYQNLKKVLVQVLDAFPELKRVSATLQEPILELPYPELPSQNKIFSQPKGITPILSQNKGFQQAQNNQYPQSQNGINVLSYQSISQSGVSTQLSSQHQRQPIYQQQQPQFQQIQQNNNAITQALGISSSNHINQSRSIQQQPSLDKEIPQIAKFYNLNDFKQMDLFSKFVLSDMNIVSGNIFQLWNKLIELLRIDGDRSINYLKKPYILTMKEKWGEGVSRDQFPHDITQPKEKKTGKQNEITSNILRQKLELMIEHNSEPLNLVDLNLIPQTDLRPFLLEEIYINPYKKINPQQIDNKKSHVIVLCHGFQGNYFDMRLVKNNLYLMYPDALFLSSKSNEEFTNGNIADMGKRLSIEVTQYIKEWCPGDTLGRLSFIGHSLGGVIIRAALPHLSEYSDKMFLYMSLSSPHLGYMYNSSKLIEAGIWFLKTTRKSECLTQLHMSDAEQLADCYLYKLTNLPGLNWFRNIALLSSYQDQYVPFESARIQKCDEASNENQKGRIYNSMVDNLLGQLRTDRIHRIDVNFKIKDNKTIKKTIDNMIGRSAHIQFLESDALAKTLVYCFDHLFQ</sequence>
<proteinExistence type="inferred from homology"/>
<dbReference type="PANTHER" id="PTHR12482:SF5">
    <property type="entry name" value="DUF676 DOMAIN-CONTAINING PROTEIN"/>
    <property type="match status" value="1"/>
</dbReference>
<dbReference type="InterPro" id="IPR044294">
    <property type="entry name" value="Lipase-like"/>
</dbReference>
<feature type="domain" description="DUF676" evidence="2">
    <location>
        <begin position="555"/>
        <end position="744"/>
    </location>
</feature>
<dbReference type="RefSeq" id="XP_001018995.1">
    <property type="nucleotide sequence ID" value="XM_001018995.1"/>
</dbReference>
<dbReference type="FunFam" id="3.40.50.1820:FF:000343">
    <property type="entry name" value="Uncharacterized protein"/>
    <property type="match status" value="1"/>
</dbReference>
<gene>
    <name evidence="3" type="ORF">TTHERM_01211760</name>
</gene>
<dbReference type="Pfam" id="PF12394">
    <property type="entry name" value="DUF3657"/>
    <property type="match status" value="1"/>
</dbReference>
<evidence type="ECO:0000256" key="1">
    <source>
        <dbReference type="ARBA" id="ARBA00007949"/>
    </source>
</evidence>
<dbReference type="EMBL" id="GG662648">
    <property type="protein sequence ID" value="EAR98750.1"/>
    <property type="molecule type" value="Genomic_DNA"/>
</dbReference>
<dbReference type="SUPFAM" id="SSF53474">
    <property type="entry name" value="alpha/beta-Hydrolases"/>
    <property type="match status" value="1"/>
</dbReference>
<dbReference type="GeneID" id="7842325"/>
<dbReference type="InterPro" id="IPR007751">
    <property type="entry name" value="DUF676_lipase-like"/>
</dbReference>
<protein>
    <submittedName>
        <fullName evidence="3">Serine esterase, putative</fullName>
    </submittedName>
</protein>
<dbReference type="Proteomes" id="UP000009168">
    <property type="component" value="Unassembled WGS sequence"/>
</dbReference>
<dbReference type="Gene3D" id="3.40.50.1820">
    <property type="entry name" value="alpha/beta hydrolase"/>
    <property type="match status" value="1"/>
</dbReference>
<dbReference type="InterPro" id="IPR029058">
    <property type="entry name" value="AB_hydrolase_fold"/>
</dbReference>
<dbReference type="eggNOG" id="KOG2205">
    <property type="taxonomic scope" value="Eukaryota"/>
</dbReference>
<keyword evidence="4" id="KW-1185">Reference proteome</keyword>
<reference evidence="4" key="1">
    <citation type="journal article" date="2006" name="PLoS Biol.">
        <title>Macronuclear genome sequence of the ciliate Tetrahymena thermophila, a model eukaryote.</title>
        <authorList>
            <person name="Eisen J.A."/>
            <person name="Coyne R.S."/>
            <person name="Wu M."/>
            <person name="Wu D."/>
            <person name="Thiagarajan M."/>
            <person name="Wortman J.R."/>
            <person name="Badger J.H."/>
            <person name="Ren Q."/>
            <person name="Amedeo P."/>
            <person name="Jones K.M."/>
            <person name="Tallon L.J."/>
            <person name="Delcher A.L."/>
            <person name="Salzberg S.L."/>
            <person name="Silva J.C."/>
            <person name="Haas B.J."/>
            <person name="Majoros W.H."/>
            <person name="Farzad M."/>
            <person name="Carlton J.M."/>
            <person name="Smith R.K. Jr."/>
            <person name="Garg J."/>
            <person name="Pearlman R.E."/>
            <person name="Karrer K.M."/>
            <person name="Sun L."/>
            <person name="Manning G."/>
            <person name="Elde N.C."/>
            <person name="Turkewitz A.P."/>
            <person name="Asai D.J."/>
            <person name="Wilkes D.E."/>
            <person name="Wang Y."/>
            <person name="Cai H."/>
            <person name="Collins K."/>
            <person name="Stewart B.A."/>
            <person name="Lee S.R."/>
            <person name="Wilamowska K."/>
            <person name="Weinberg Z."/>
            <person name="Ruzzo W.L."/>
            <person name="Wloga D."/>
            <person name="Gaertig J."/>
            <person name="Frankel J."/>
            <person name="Tsao C.-C."/>
            <person name="Gorovsky M.A."/>
            <person name="Keeling P.J."/>
            <person name="Waller R.F."/>
            <person name="Patron N.J."/>
            <person name="Cherry J.M."/>
            <person name="Stover N.A."/>
            <person name="Krieger C.J."/>
            <person name="del Toro C."/>
            <person name="Ryder H.F."/>
            <person name="Williamson S.C."/>
            <person name="Barbeau R.A."/>
            <person name="Hamilton E.P."/>
            <person name="Orias E."/>
        </authorList>
    </citation>
    <scope>NUCLEOTIDE SEQUENCE [LARGE SCALE GENOMIC DNA]</scope>
    <source>
        <strain evidence="4">SB210</strain>
    </source>
</reference>
<evidence type="ECO:0000259" key="2">
    <source>
        <dbReference type="Pfam" id="PF05057"/>
    </source>
</evidence>
<dbReference type="AlphaFoldDB" id="Q23QE7"/>
<evidence type="ECO:0000313" key="4">
    <source>
        <dbReference type="Proteomes" id="UP000009168"/>
    </source>
</evidence>
<dbReference type="OMA" id="LICELMC"/>
<dbReference type="ESTHER" id="tetts-q23qe7">
    <property type="family name" value="Duf_676"/>
</dbReference>
<dbReference type="InParanoid" id="Q23QE7"/>
<dbReference type="KEGG" id="tet:TTHERM_01211760"/>